<sequence length="402" mass="43407">MTTFYYASSTLMIFSRDGPHFTSHVFWPSIAQPVPTKMVSRHCVSQLCWTLFLNNSFVQGLTSSVSDIIAANDTKFAEDDINVDRRQSSENTSFLRHKHAETAKITRVWPRQARISSSLRNDGFGSASIRAPGFPLGAISTAVVVLFVPASTPGAVAMATSISRIATQATPTTAPPISPTSKPILSSSLFPTSTTLAMGTARNVSTTTSIEADTPAPSNTAGTEPAFAPPLPPDEGPLSPFAQLGVGFVVTFGILAIAAAIAISIWRRRRKQGNAANAPHSKRHKIGRPLTRILGRRKNDATQFDAERNISLIEEASITRATRFESVSTVSRVDSRSSDSSIHGNGHPPMQSRKLRMALTSNTVTANFTASSSRLSEAPAGFHNNSRKETEEVKFQTWPLKE</sequence>
<keyword evidence="4" id="KW-1185">Reference proteome</keyword>
<keyword evidence="2" id="KW-1133">Transmembrane helix</keyword>
<evidence type="ECO:0000313" key="4">
    <source>
        <dbReference type="Proteomes" id="UP000799777"/>
    </source>
</evidence>
<dbReference type="EMBL" id="ML978189">
    <property type="protein sequence ID" value="KAF2030543.1"/>
    <property type="molecule type" value="Genomic_DNA"/>
</dbReference>
<dbReference type="Proteomes" id="UP000799777">
    <property type="component" value="Unassembled WGS sequence"/>
</dbReference>
<organism evidence="3 4">
    <name type="scientific">Setomelanomma holmii</name>
    <dbReference type="NCBI Taxonomy" id="210430"/>
    <lineage>
        <taxon>Eukaryota</taxon>
        <taxon>Fungi</taxon>
        <taxon>Dikarya</taxon>
        <taxon>Ascomycota</taxon>
        <taxon>Pezizomycotina</taxon>
        <taxon>Dothideomycetes</taxon>
        <taxon>Pleosporomycetidae</taxon>
        <taxon>Pleosporales</taxon>
        <taxon>Pleosporineae</taxon>
        <taxon>Phaeosphaeriaceae</taxon>
        <taxon>Setomelanomma</taxon>
    </lineage>
</organism>
<proteinExistence type="predicted"/>
<comment type="caution">
    <text evidence="3">The sequence shown here is derived from an EMBL/GenBank/DDBJ whole genome shotgun (WGS) entry which is preliminary data.</text>
</comment>
<keyword evidence="2" id="KW-0472">Membrane</keyword>
<feature type="transmembrane region" description="Helical" evidence="2">
    <location>
        <begin position="241"/>
        <end position="266"/>
    </location>
</feature>
<feature type="region of interest" description="Disordered" evidence="1">
    <location>
        <begin position="329"/>
        <end position="352"/>
    </location>
</feature>
<keyword evidence="2" id="KW-0812">Transmembrane</keyword>
<feature type="region of interest" description="Disordered" evidence="1">
    <location>
        <begin position="370"/>
        <end position="402"/>
    </location>
</feature>
<evidence type="ECO:0000256" key="2">
    <source>
        <dbReference type="SAM" id="Phobius"/>
    </source>
</evidence>
<feature type="region of interest" description="Disordered" evidence="1">
    <location>
        <begin position="208"/>
        <end position="234"/>
    </location>
</feature>
<evidence type="ECO:0000256" key="1">
    <source>
        <dbReference type="SAM" id="MobiDB-lite"/>
    </source>
</evidence>
<protein>
    <submittedName>
        <fullName evidence="3">Uncharacterized protein</fullName>
    </submittedName>
</protein>
<accession>A0A9P4LM46</accession>
<reference evidence="3" key="1">
    <citation type="journal article" date="2020" name="Stud. Mycol.">
        <title>101 Dothideomycetes genomes: a test case for predicting lifestyles and emergence of pathogens.</title>
        <authorList>
            <person name="Haridas S."/>
            <person name="Albert R."/>
            <person name="Binder M."/>
            <person name="Bloem J."/>
            <person name="Labutti K."/>
            <person name="Salamov A."/>
            <person name="Andreopoulos B."/>
            <person name="Baker S."/>
            <person name="Barry K."/>
            <person name="Bills G."/>
            <person name="Bluhm B."/>
            <person name="Cannon C."/>
            <person name="Castanera R."/>
            <person name="Culley D."/>
            <person name="Daum C."/>
            <person name="Ezra D."/>
            <person name="Gonzalez J."/>
            <person name="Henrissat B."/>
            <person name="Kuo A."/>
            <person name="Liang C."/>
            <person name="Lipzen A."/>
            <person name="Lutzoni F."/>
            <person name="Magnuson J."/>
            <person name="Mondo S."/>
            <person name="Nolan M."/>
            <person name="Ohm R."/>
            <person name="Pangilinan J."/>
            <person name="Park H.-J."/>
            <person name="Ramirez L."/>
            <person name="Alfaro M."/>
            <person name="Sun H."/>
            <person name="Tritt A."/>
            <person name="Yoshinaga Y."/>
            <person name="Zwiers L.-H."/>
            <person name="Turgeon B."/>
            <person name="Goodwin S."/>
            <person name="Spatafora J."/>
            <person name="Crous P."/>
            <person name="Grigoriev I."/>
        </authorList>
    </citation>
    <scope>NUCLEOTIDE SEQUENCE</scope>
    <source>
        <strain evidence="3">CBS 110217</strain>
    </source>
</reference>
<feature type="compositionally biased region" description="Basic and acidic residues" evidence="1">
    <location>
        <begin position="386"/>
        <end position="402"/>
    </location>
</feature>
<evidence type="ECO:0000313" key="3">
    <source>
        <dbReference type="EMBL" id="KAF2030543.1"/>
    </source>
</evidence>
<name>A0A9P4LM46_9PLEO</name>
<gene>
    <name evidence="3" type="ORF">EK21DRAFT_88863</name>
</gene>
<dbReference type="AlphaFoldDB" id="A0A9P4LM46"/>
<feature type="compositionally biased region" description="Polar residues" evidence="1">
    <location>
        <begin position="208"/>
        <end position="222"/>
    </location>
</feature>